<keyword evidence="2" id="KW-1185">Reference proteome</keyword>
<dbReference type="RefSeq" id="WP_116187322.1">
    <property type="nucleotide sequence ID" value="NZ_QTTN01000001.1"/>
</dbReference>
<dbReference type="EMBL" id="QTTN01000001">
    <property type="protein sequence ID" value="REE94622.1"/>
    <property type="molecule type" value="Genomic_DNA"/>
</dbReference>
<dbReference type="AlphaFoldDB" id="A0A3D9SFE1"/>
<dbReference type="InterPro" id="IPR036412">
    <property type="entry name" value="HAD-like_sf"/>
</dbReference>
<evidence type="ECO:0000313" key="1">
    <source>
        <dbReference type="EMBL" id="REE94622.1"/>
    </source>
</evidence>
<sequence>MQLLIPGHDKLQLTQLVLDFNGTIALDGMILPDVREKLNELAKLLKIFVLTADSNGSAAKECEGLPVELHVIGQNCQREEKRDFVRTLTPGVVVLGNGVNDELMFLEADLSIAVIGREGCATATLMSSTIVVTDIIDGLNLLLMHHRLIPTLRK</sequence>
<comment type="caution">
    <text evidence="1">The sequence shown here is derived from an EMBL/GenBank/DDBJ whole genome shotgun (WGS) entry which is preliminary data.</text>
</comment>
<reference evidence="1 2" key="1">
    <citation type="submission" date="2018-08" db="EMBL/GenBank/DDBJ databases">
        <title>Genomic Encyclopedia of Type Strains, Phase III (KMG-III): the genomes of soil and plant-associated and newly described type strains.</title>
        <authorList>
            <person name="Whitman W."/>
        </authorList>
    </citation>
    <scope>NUCLEOTIDE SEQUENCE [LARGE SCALE GENOMIC DNA]</scope>
    <source>
        <strain evidence="1 2">CGMCC 1.10966</strain>
    </source>
</reference>
<dbReference type="OrthoDB" id="159409at2"/>
<dbReference type="SUPFAM" id="SSF56784">
    <property type="entry name" value="HAD-like"/>
    <property type="match status" value="1"/>
</dbReference>
<protein>
    <submittedName>
        <fullName evidence="1">Soluble P-type ATPase</fullName>
    </submittedName>
</protein>
<gene>
    <name evidence="1" type="ORF">A8990_101418</name>
</gene>
<proteinExistence type="predicted"/>
<dbReference type="Proteomes" id="UP000256304">
    <property type="component" value="Unassembled WGS sequence"/>
</dbReference>
<dbReference type="InterPro" id="IPR023214">
    <property type="entry name" value="HAD_sf"/>
</dbReference>
<name>A0A3D9SFE1_9BACL</name>
<accession>A0A3D9SFE1</accession>
<dbReference type="Gene3D" id="3.40.50.1000">
    <property type="entry name" value="HAD superfamily/HAD-like"/>
    <property type="match status" value="1"/>
</dbReference>
<evidence type="ECO:0000313" key="2">
    <source>
        <dbReference type="Proteomes" id="UP000256304"/>
    </source>
</evidence>
<organism evidence="1 2">
    <name type="scientific">Paenibacillus taihuensis</name>
    <dbReference type="NCBI Taxonomy" id="1156355"/>
    <lineage>
        <taxon>Bacteria</taxon>
        <taxon>Bacillati</taxon>
        <taxon>Bacillota</taxon>
        <taxon>Bacilli</taxon>
        <taxon>Bacillales</taxon>
        <taxon>Paenibacillaceae</taxon>
        <taxon>Paenibacillus</taxon>
    </lineage>
</organism>